<dbReference type="Pfam" id="PF00175">
    <property type="entry name" value="NAD_binding_1"/>
    <property type="match status" value="1"/>
</dbReference>
<dbReference type="PANTHER" id="PTHR43396:SF3">
    <property type="entry name" value="FLAVOHEMOPROTEIN"/>
    <property type="match status" value="1"/>
</dbReference>
<dbReference type="Pfam" id="PF00970">
    <property type="entry name" value="FAD_binding_6"/>
    <property type="match status" value="1"/>
</dbReference>
<evidence type="ECO:0000259" key="5">
    <source>
        <dbReference type="PROSITE" id="PS51384"/>
    </source>
</evidence>
<dbReference type="Proteomes" id="UP000627781">
    <property type="component" value="Unassembled WGS sequence"/>
</dbReference>
<reference evidence="6 7" key="1">
    <citation type="submission" date="2020-08" db="EMBL/GenBank/DDBJ databases">
        <title>A Genomic Blueprint of the Chicken Gut Microbiome.</title>
        <authorList>
            <person name="Gilroy R."/>
            <person name="Ravi A."/>
            <person name="Getino M."/>
            <person name="Pursley I."/>
            <person name="Horton D.L."/>
            <person name="Alikhan N.-F."/>
            <person name="Baker D."/>
            <person name="Gharbi K."/>
            <person name="Hall N."/>
            <person name="Watson M."/>
            <person name="Adriaenssens E.M."/>
            <person name="Foster-Nyarko E."/>
            <person name="Jarju S."/>
            <person name="Secka A."/>
            <person name="Antonio M."/>
            <person name="Oren A."/>
            <person name="Chaudhuri R."/>
            <person name="La Ragione R.M."/>
            <person name="Hildebrand F."/>
            <person name="Pallen M.J."/>
        </authorList>
    </citation>
    <scope>NUCLEOTIDE SEQUENCE [LARGE SCALE GENOMIC DNA]</scope>
    <source>
        <strain evidence="6 7">Sa3CVN1</strain>
    </source>
</reference>
<feature type="domain" description="FAD-binding FR-type" evidence="5">
    <location>
        <begin position="14"/>
        <end position="119"/>
    </location>
</feature>
<evidence type="ECO:0000256" key="1">
    <source>
        <dbReference type="ARBA" id="ARBA00022617"/>
    </source>
</evidence>
<dbReference type="EMBL" id="JACSRA010000022">
    <property type="protein sequence ID" value="MBD7912350.1"/>
    <property type="molecule type" value="Genomic_DNA"/>
</dbReference>
<keyword evidence="4" id="KW-0408">Iron</keyword>
<dbReference type="SUPFAM" id="SSF52343">
    <property type="entry name" value="Ferredoxin reductase-like, C-terminal NADP-linked domain"/>
    <property type="match status" value="1"/>
</dbReference>
<keyword evidence="3" id="KW-0479">Metal-binding</keyword>
<keyword evidence="2" id="KW-0561">Oxygen transport</keyword>
<dbReference type="PRINTS" id="PR00409">
    <property type="entry name" value="PHDIOXRDTASE"/>
</dbReference>
<dbReference type="InterPro" id="IPR039261">
    <property type="entry name" value="FNR_nucleotide-bd"/>
</dbReference>
<gene>
    <name evidence="6" type="ORF">H9661_13385</name>
</gene>
<name>A0ABR8PVZ4_9CLOT</name>
<keyword evidence="7" id="KW-1185">Reference proteome</keyword>
<dbReference type="PANTHER" id="PTHR43396">
    <property type="entry name" value="FLAVOHEMOPROTEIN"/>
    <property type="match status" value="1"/>
</dbReference>
<dbReference type="Gene3D" id="3.40.50.80">
    <property type="entry name" value="Nucleotide-binding domain of ferredoxin-NADP reductase (FNR) module"/>
    <property type="match status" value="1"/>
</dbReference>
<dbReference type="SUPFAM" id="SSF63380">
    <property type="entry name" value="Riboflavin synthase domain-like"/>
    <property type="match status" value="1"/>
</dbReference>
<comment type="caution">
    <text evidence="6">The sequence shown here is derived from an EMBL/GenBank/DDBJ whole genome shotgun (WGS) entry which is preliminary data.</text>
</comment>
<accession>A0ABR8PVZ4</accession>
<evidence type="ECO:0000256" key="4">
    <source>
        <dbReference type="ARBA" id="ARBA00023004"/>
    </source>
</evidence>
<sequence>MIENKLLDLENTWKGFKDCIVYKIIKEDERVTSLYIKSLDGGKLPGFTAGQFIAVRMKNQDNTYTKPRQYTLSLNSNEEFYRISVKSEENGFLSKKLCNEIQIGDKIQITVPIGNFVLKNGDEPLVLIGGGIGVTPMLAMAYDAVKSGRKIYLIYSIPNSKNHSFKEEINDLSKNNKNLITTVFYTRPEENDVLLKDFDISGRISLEWMQETLPKNGEFYFCGPLEFMKAIYKNLVKIGIGKENINYEMFKSGEDITK</sequence>
<protein>
    <submittedName>
        <fullName evidence="6">Oxidoreductase</fullName>
    </submittedName>
</protein>
<evidence type="ECO:0000256" key="3">
    <source>
        <dbReference type="ARBA" id="ARBA00022723"/>
    </source>
</evidence>
<dbReference type="InterPro" id="IPR017938">
    <property type="entry name" value="Riboflavin_synthase-like_b-brl"/>
</dbReference>
<dbReference type="PROSITE" id="PS51384">
    <property type="entry name" value="FAD_FR"/>
    <property type="match status" value="1"/>
</dbReference>
<dbReference type="CDD" id="cd06184">
    <property type="entry name" value="flavohem_like_fad_nad_binding"/>
    <property type="match status" value="1"/>
</dbReference>
<organism evidence="6 7">
    <name type="scientific">Clostridium cibarium</name>
    <dbReference type="NCBI Taxonomy" id="2762247"/>
    <lineage>
        <taxon>Bacteria</taxon>
        <taxon>Bacillati</taxon>
        <taxon>Bacillota</taxon>
        <taxon>Clostridia</taxon>
        <taxon>Eubacteriales</taxon>
        <taxon>Clostridiaceae</taxon>
        <taxon>Clostridium</taxon>
    </lineage>
</organism>
<proteinExistence type="predicted"/>
<evidence type="ECO:0000313" key="7">
    <source>
        <dbReference type="Proteomes" id="UP000627781"/>
    </source>
</evidence>
<dbReference type="InterPro" id="IPR001433">
    <property type="entry name" value="OxRdtase_FAD/NAD-bd"/>
</dbReference>
<dbReference type="InterPro" id="IPR017927">
    <property type="entry name" value="FAD-bd_FR_type"/>
</dbReference>
<dbReference type="Gene3D" id="2.40.30.10">
    <property type="entry name" value="Translation factors"/>
    <property type="match status" value="1"/>
</dbReference>
<dbReference type="RefSeq" id="WP_143315277.1">
    <property type="nucleotide sequence ID" value="NZ_JACSRA010000022.1"/>
</dbReference>
<evidence type="ECO:0000256" key="2">
    <source>
        <dbReference type="ARBA" id="ARBA00022621"/>
    </source>
</evidence>
<evidence type="ECO:0000313" key="6">
    <source>
        <dbReference type="EMBL" id="MBD7912350.1"/>
    </source>
</evidence>
<keyword evidence="2" id="KW-0813">Transport</keyword>
<dbReference type="InterPro" id="IPR008333">
    <property type="entry name" value="Cbr1-like_FAD-bd_dom"/>
</dbReference>
<keyword evidence="1" id="KW-0349">Heme</keyword>